<dbReference type="PROSITE" id="PS50850">
    <property type="entry name" value="MFS"/>
    <property type="match status" value="1"/>
</dbReference>
<feature type="transmembrane region" description="Helical" evidence="6">
    <location>
        <begin position="295"/>
        <end position="319"/>
    </location>
</feature>
<dbReference type="RefSeq" id="XP_030994701.1">
    <property type="nucleotide sequence ID" value="XM_031141289.1"/>
</dbReference>
<evidence type="ECO:0000256" key="2">
    <source>
        <dbReference type="ARBA" id="ARBA00022448"/>
    </source>
</evidence>
<accession>A0A507B8M3</accession>
<reference evidence="8 9" key="1">
    <citation type="submission" date="2019-06" db="EMBL/GenBank/DDBJ databases">
        <title>Draft genome sequence of the filamentous fungus Phialemoniopsis curvata isolated from diesel fuel.</title>
        <authorList>
            <person name="Varaljay V.A."/>
            <person name="Lyon W.J."/>
            <person name="Crouch A.L."/>
            <person name="Drake C.E."/>
            <person name="Hollomon J.M."/>
            <person name="Nadeau L.J."/>
            <person name="Nunn H.S."/>
            <person name="Stevenson B.S."/>
            <person name="Bojanowski C.L."/>
            <person name="Crookes-Goodson W.J."/>
        </authorList>
    </citation>
    <scope>NUCLEOTIDE SEQUENCE [LARGE SCALE GENOMIC DNA]</scope>
    <source>
        <strain evidence="8 9">D216</strain>
    </source>
</reference>
<dbReference type="EMBL" id="SKBQ01000038">
    <property type="protein sequence ID" value="TPX12990.1"/>
    <property type="molecule type" value="Genomic_DNA"/>
</dbReference>
<dbReference type="InterPro" id="IPR020846">
    <property type="entry name" value="MFS_dom"/>
</dbReference>
<feature type="transmembrane region" description="Helical" evidence="6">
    <location>
        <begin position="226"/>
        <end position="246"/>
    </location>
</feature>
<dbReference type="SUPFAM" id="SSF103473">
    <property type="entry name" value="MFS general substrate transporter"/>
    <property type="match status" value="1"/>
</dbReference>
<proteinExistence type="predicted"/>
<dbReference type="OrthoDB" id="6730379at2759"/>
<feature type="transmembrane region" description="Helical" evidence="6">
    <location>
        <begin position="397"/>
        <end position="414"/>
    </location>
</feature>
<feature type="transmembrane region" description="Helical" evidence="6">
    <location>
        <begin position="444"/>
        <end position="465"/>
    </location>
</feature>
<evidence type="ECO:0000256" key="6">
    <source>
        <dbReference type="SAM" id="Phobius"/>
    </source>
</evidence>
<feature type="domain" description="Major facilitator superfamily (MFS) profile" evidence="7">
    <location>
        <begin position="66"/>
        <end position="503"/>
    </location>
</feature>
<name>A0A507B8M3_9PEZI</name>
<dbReference type="InterPro" id="IPR011701">
    <property type="entry name" value="MFS"/>
</dbReference>
<evidence type="ECO:0000256" key="4">
    <source>
        <dbReference type="ARBA" id="ARBA00022989"/>
    </source>
</evidence>
<gene>
    <name evidence="8" type="ORF">E0L32_006635</name>
</gene>
<dbReference type="GeneID" id="41974082"/>
<organism evidence="8 9">
    <name type="scientific">Thyridium curvatum</name>
    <dbReference type="NCBI Taxonomy" id="1093900"/>
    <lineage>
        <taxon>Eukaryota</taxon>
        <taxon>Fungi</taxon>
        <taxon>Dikarya</taxon>
        <taxon>Ascomycota</taxon>
        <taxon>Pezizomycotina</taxon>
        <taxon>Sordariomycetes</taxon>
        <taxon>Sordariomycetidae</taxon>
        <taxon>Thyridiales</taxon>
        <taxon>Thyridiaceae</taxon>
        <taxon>Thyridium</taxon>
    </lineage>
</organism>
<keyword evidence="2" id="KW-0813">Transport</keyword>
<dbReference type="Proteomes" id="UP000319257">
    <property type="component" value="Unassembled WGS sequence"/>
</dbReference>
<feature type="transmembrane region" description="Helical" evidence="6">
    <location>
        <begin position="477"/>
        <end position="499"/>
    </location>
</feature>
<feature type="transmembrane region" description="Helical" evidence="6">
    <location>
        <begin position="134"/>
        <end position="156"/>
    </location>
</feature>
<keyword evidence="5 6" id="KW-0472">Membrane</keyword>
<dbReference type="InParanoid" id="A0A507B8M3"/>
<feature type="transmembrane region" description="Helical" evidence="6">
    <location>
        <begin position="367"/>
        <end position="385"/>
    </location>
</feature>
<dbReference type="PANTHER" id="PTHR43791">
    <property type="entry name" value="PERMEASE-RELATED"/>
    <property type="match status" value="1"/>
</dbReference>
<feature type="transmembrane region" description="Helical" evidence="6">
    <location>
        <begin position="103"/>
        <end position="122"/>
    </location>
</feature>
<dbReference type="Pfam" id="PF07690">
    <property type="entry name" value="MFS_1"/>
    <property type="match status" value="1"/>
</dbReference>
<evidence type="ECO:0000256" key="1">
    <source>
        <dbReference type="ARBA" id="ARBA00004141"/>
    </source>
</evidence>
<evidence type="ECO:0000259" key="7">
    <source>
        <dbReference type="PROSITE" id="PS50850"/>
    </source>
</evidence>
<evidence type="ECO:0000313" key="9">
    <source>
        <dbReference type="Proteomes" id="UP000319257"/>
    </source>
</evidence>
<keyword evidence="3 6" id="KW-0812">Transmembrane</keyword>
<protein>
    <recommendedName>
        <fullName evidence="7">Major facilitator superfamily (MFS) profile domain-containing protein</fullName>
    </recommendedName>
</protein>
<dbReference type="GO" id="GO:0022857">
    <property type="term" value="F:transmembrane transporter activity"/>
    <property type="evidence" value="ECO:0007669"/>
    <property type="project" value="InterPro"/>
</dbReference>
<sequence>MASPTDTKPMPDAMRTPSMAQDGESKIVGHTIGGDIAAGLAERFANEPPYGRKEEVRLRWKIDLRLVPLLWLNITLPAMDKITPSTGALYGLRQDLNLKGDQYAWVGSAFYFGYLLWCFPSSQILQRLPIAKSMFAVIVIWGFVLIGAGFTHSFAAMVATRVLLGALEAPVAPGNFIIMTMWYTRAEQPVRAGLFYTGKCLGLATIITGVLGWSVGFIGDGHAWRAFFWITGAISVLYGVVVGIFMPDNPVKAKFITDRERFVAIERMRADQLGIENKNFVRSQLWEVFKDPKTYLMFFFNIFVSIPNGGLTNFSPLIINGLGYSPQRSTLLMMPTGVIQTLSSYICNFGVYFCVRRCPSLQLRGAFVIGGLIIGMIATVLLYTLPVDDYTGRLWALYWSYFYLGPYIGELYLLSFSHSLPRLTFPKVALGINSANTAGHTKKVTTNAIVFAAYCVSNIIGPQFFKAAQAPLYPLGMGAMLVSYALSIFTMILYMLYCWNENRRRNKRDDTAGQREHLDTDFRDLTDKENIHFRYVW</sequence>
<dbReference type="GO" id="GO:0016020">
    <property type="term" value="C:membrane"/>
    <property type="evidence" value="ECO:0007669"/>
    <property type="project" value="UniProtKB-SubCell"/>
</dbReference>
<dbReference type="AlphaFoldDB" id="A0A507B8M3"/>
<evidence type="ECO:0000313" key="8">
    <source>
        <dbReference type="EMBL" id="TPX12990.1"/>
    </source>
</evidence>
<evidence type="ECO:0000256" key="5">
    <source>
        <dbReference type="ARBA" id="ARBA00023136"/>
    </source>
</evidence>
<keyword evidence="4 6" id="KW-1133">Transmembrane helix</keyword>
<feature type="transmembrane region" description="Helical" evidence="6">
    <location>
        <begin position="162"/>
        <end position="182"/>
    </location>
</feature>
<dbReference type="PANTHER" id="PTHR43791:SF97">
    <property type="entry name" value="ALLANTOATE TRANSPORTER, PUTATIVE (AFU_ORTHOLOGUE AFUA_1G14700)-RELATED"/>
    <property type="match status" value="1"/>
</dbReference>
<feature type="transmembrane region" description="Helical" evidence="6">
    <location>
        <begin position="194"/>
        <end position="214"/>
    </location>
</feature>
<dbReference type="Gene3D" id="1.20.1250.20">
    <property type="entry name" value="MFS general substrate transporter like domains"/>
    <property type="match status" value="1"/>
</dbReference>
<comment type="subcellular location">
    <subcellularLocation>
        <location evidence="1">Membrane</location>
        <topology evidence="1">Multi-pass membrane protein</topology>
    </subcellularLocation>
</comment>
<keyword evidence="9" id="KW-1185">Reference proteome</keyword>
<comment type="caution">
    <text evidence="8">The sequence shown here is derived from an EMBL/GenBank/DDBJ whole genome shotgun (WGS) entry which is preliminary data.</text>
</comment>
<evidence type="ECO:0000256" key="3">
    <source>
        <dbReference type="ARBA" id="ARBA00022692"/>
    </source>
</evidence>
<dbReference type="InterPro" id="IPR036259">
    <property type="entry name" value="MFS_trans_sf"/>
</dbReference>